<dbReference type="AlphaFoldDB" id="A0A1B2JBS2"/>
<dbReference type="OrthoDB" id="28335at2759"/>
<dbReference type="GO" id="GO:0046982">
    <property type="term" value="F:protein heterodimerization activity"/>
    <property type="evidence" value="ECO:0007669"/>
    <property type="project" value="InterPro"/>
</dbReference>
<protein>
    <submittedName>
        <fullName evidence="8">BA75_02115T0</fullName>
    </submittedName>
</protein>
<keyword evidence="4" id="KW-0804">Transcription</keyword>
<keyword evidence="9" id="KW-1185">Reference proteome</keyword>
<dbReference type="GO" id="GO:0005669">
    <property type="term" value="C:transcription factor TFIID complex"/>
    <property type="evidence" value="ECO:0007669"/>
    <property type="project" value="InterPro"/>
</dbReference>
<reference evidence="8 9" key="1">
    <citation type="submission" date="2016-02" db="EMBL/GenBank/DDBJ databases">
        <title>Comparative genomic and transcriptomic foundation for Pichia pastoris.</title>
        <authorList>
            <person name="Love K.R."/>
            <person name="Shah K.A."/>
            <person name="Whittaker C.A."/>
            <person name="Wu J."/>
            <person name="Bartlett M.C."/>
            <person name="Ma D."/>
            <person name="Leeson R.L."/>
            <person name="Priest M."/>
            <person name="Young S.K."/>
            <person name="Love J.C."/>
        </authorList>
    </citation>
    <scope>NUCLEOTIDE SEQUENCE [LARGE SCALE GENOMIC DNA]</scope>
    <source>
        <strain evidence="8 9">ATCC 28485</strain>
    </source>
</reference>
<keyword evidence="3" id="KW-0805">Transcription regulation</keyword>
<dbReference type="CDD" id="cd08048">
    <property type="entry name" value="HFD_TAF11"/>
    <property type="match status" value="1"/>
</dbReference>
<dbReference type="InterPro" id="IPR006809">
    <property type="entry name" value="TAFII28_dom"/>
</dbReference>
<dbReference type="InterPro" id="IPR009072">
    <property type="entry name" value="Histone-fold"/>
</dbReference>
<comment type="similarity">
    <text evidence="2">Belongs to the TAF11 family.</text>
</comment>
<evidence type="ECO:0000313" key="9">
    <source>
        <dbReference type="Proteomes" id="UP000094565"/>
    </source>
</evidence>
<sequence length="286" mass="33346">MSPKPDSEIDQEPSVSVTSVKDTSHIEGAKNVHEVPQTEEGLASEPQDSDIGEERTIEEEQDETKCEVEEESEEEEEEKEEEKEEEEEEEEIVDEQISYALNYLFQDIHEKIRLRETQRDTTQDEYELSRQEKVGLLLENFDQDQMTRYEFFRRANVNKSVAKRIVQSVLGQNINNNVALLVSTVSKMFVGEMVEKAKEVQSRRQKAQILEQIAQRKAAIKNIRKRDLDESVVDQIMSSKRIRIPKDEPLSPEDIREAWRLYQLETNVLPSNQWRRQGGGDGNMFR</sequence>
<proteinExistence type="inferred from homology"/>
<dbReference type="GO" id="GO:0051123">
    <property type="term" value="P:RNA polymerase II preinitiation complex assembly"/>
    <property type="evidence" value="ECO:0007669"/>
    <property type="project" value="InterPro"/>
</dbReference>
<evidence type="ECO:0000256" key="4">
    <source>
        <dbReference type="ARBA" id="ARBA00023163"/>
    </source>
</evidence>
<dbReference type="PANTHER" id="PTHR13218">
    <property type="entry name" value="TRANSCRIPTION INITIATION FACTOR TFIID SUBUNIT 11-RELATED"/>
    <property type="match status" value="1"/>
</dbReference>
<evidence type="ECO:0000256" key="1">
    <source>
        <dbReference type="ARBA" id="ARBA00004123"/>
    </source>
</evidence>
<dbReference type="Proteomes" id="UP000094565">
    <property type="component" value="Chromosome 2"/>
</dbReference>
<evidence type="ECO:0000313" key="8">
    <source>
        <dbReference type="EMBL" id="ANZ75442.1"/>
    </source>
</evidence>
<comment type="subcellular location">
    <subcellularLocation>
        <location evidence="1">Nucleus</location>
    </subcellularLocation>
</comment>
<dbReference type="Gene3D" id="1.10.20.10">
    <property type="entry name" value="Histone, subunit A"/>
    <property type="match status" value="1"/>
</dbReference>
<keyword evidence="5" id="KW-0539">Nucleus</keyword>
<evidence type="ECO:0000259" key="7">
    <source>
        <dbReference type="Pfam" id="PF04719"/>
    </source>
</evidence>
<evidence type="ECO:0000256" key="2">
    <source>
        <dbReference type="ARBA" id="ARBA00009788"/>
    </source>
</evidence>
<feature type="compositionally biased region" description="Acidic residues" evidence="6">
    <location>
        <begin position="47"/>
        <end position="92"/>
    </location>
</feature>
<evidence type="ECO:0000256" key="3">
    <source>
        <dbReference type="ARBA" id="ARBA00023015"/>
    </source>
</evidence>
<dbReference type="InterPro" id="IPR045127">
    <property type="entry name" value="TAF11-like"/>
</dbReference>
<dbReference type="Pfam" id="PF04719">
    <property type="entry name" value="TAFII28"/>
    <property type="match status" value="1"/>
</dbReference>
<gene>
    <name evidence="8" type="ORF">ATY40_BA7502115</name>
</gene>
<feature type="domain" description="TAFII28-like protein" evidence="7">
    <location>
        <begin position="136"/>
        <end position="259"/>
    </location>
</feature>
<name>A0A1B2JBS2_PICPA</name>
<dbReference type="SUPFAM" id="SSF47113">
    <property type="entry name" value="Histone-fold"/>
    <property type="match status" value="1"/>
</dbReference>
<organism evidence="8 9">
    <name type="scientific">Komagataella pastoris</name>
    <name type="common">Yeast</name>
    <name type="synonym">Pichia pastoris</name>
    <dbReference type="NCBI Taxonomy" id="4922"/>
    <lineage>
        <taxon>Eukaryota</taxon>
        <taxon>Fungi</taxon>
        <taxon>Dikarya</taxon>
        <taxon>Ascomycota</taxon>
        <taxon>Saccharomycotina</taxon>
        <taxon>Pichiomycetes</taxon>
        <taxon>Pichiales</taxon>
        <taxon>Pichiaceae</taxon>
        <taxon>Komagataella</taxon>
    </lineage>
</organism>
<dbReference type="GO" id="GO:0016251">
    <property type="term" value="F:RNA polymerase II general transcription initiation factor activity"/>
    <property type="evidence" value="ECO:0007669"/>
    <property type="project" value="TreeGrafter"/>
</dbReference>
<evidence type="ECO:0000256" key="5">
    <source>
        <dbReference type="ARBA" id="ARBA00023242"/>
    </source>
</evidence>
<feature type="compositionally biased region" description="Basic and acidic residues" evidence="6">
    <location>
        <begin position="22"/>
        <end position="33"/>
    </location>
</feature>
<dbReference type="PANTHER" id="PTHR13218:SF8">
    <property type="entry name" value="TRANSCRIPTION INITIATION FACTOR TFIID SUBUNIT 11"/>
    <property type="match status" value="1"/>
</dbReference>
<evidence type="ECO:0000256" key="6">
    <source>
        <dbReference type="SAM" id="MobiDB-lite"/>
    </source>
</evidence>
<dbReference type="EMBL" id="CP014585">
    <property type="protein sequence ID" value="ANZ75442.1"/>
    <property type="molecule type" value="Genomic_DNA"/>
</dbReference>
<feature type="region of interest" description="Disordered" evidence="6">
    <location>
        <begin position="1"/>
        <end position="92"/>
    </location>
</feature>
<accession>A0A1B2JBS2</accession>